<evidence type="ECO:0000259" key="7">
    <source>
        <dbReference type="Pfam" id="PF01850"/>
    </source>
</evidence>
<dbReference type="Pfam" id="PF01850">
    <property type="entry name" value="PIN"/>
    <property type="match status" value="1"/>
</dbReference>
<accession>A0ABT9BNR0</accession>
<dbReference type="InterPro" id="IPR002716">
    <property type="entry name" value="PIN_dom"/>
</dbReference>
<evidence type="ECO:0000256" key="5">
    <source>
        <dbReference type="ARBA" id="ARBA00022842"/>
    </source>
</evidence>
<gene>
    <name evidence="6" type="primary">vapC</name>
    <name evidence="8" type="ORF">Q5716_10615</name>
</gene>
<keyword evidence="5 6" id="KW-0460">Magnesium</keyword>
<evidence type="ECO:0000256" key="4">
    <source>
        <dbReference type="ARBA" id="ARBA00022801"/>
    </source>
</evidence>
<dbReference type="EC" id="3.1.-.-" evidence="6"/>
<feature type="binding site" evidence="6">
    <location>
        <position position="7"/>
    </location>
    <ligand>
        <name>Mg(2+)</name>
        <dbReference type="ChEBI" id="CHEBI:18420"/>
    </ligand>
</feature>
<keyword evidence="4 6" id="KW-0378">Hydrolase</keyword>
<comment type="caution">
    <text evidence="8">The sequence shown here is derived from an EMBL/GenBank/DDBJ whole genome shotgun (WGS) entry which is preliminary data.</text>
</comment>
<feature type="binding site" evidence="6">
    <location>
        <position position="87"/>
    </location>
    <ligand>
        <name>Mg(2+)</name>
        <dbReference type="ChEBI" id="CHEBI:18420"/>
    </ligand>
</feature>
<dbReference type="HAMAP" id="MF_00265">
    <property type="entry name" value="VapC_Nob1"/>
    <property type="match status" value="1"/>
</dbReference>
<dbReference type="SUPFAM" id="SSF88723">
    <property type="entry name" value="PIN domain-like"/>
    <property type="match status" value="1"/>
</dbReference>
<protein>
    <recommendedName>
        <fullName evidence="6">Ribonuclease VapC</fullName>
        <shortName evidence="6">RNase VapC</shortName>
        <ecNumber evidence="6">3.1.-.-</ecNumber>
    </recommendedName>
    <alternativeName>
        <fullName evidence="6">Toxin VapC</fullName>
    </alternativeName>
</protein>
<keyword evidence="9" id="KW-1185">Reference proteome</keyword>
<dbReference type="PANTHER" id="PTHR35901:SF1">
    <property type="entry name" value="EXONUCLEASE VAPC9"/>
    <property type="match status" value="1"/>
</dbReference>
<evidence type="ECO:0000256" key="6">
    <source>
        <dbReference type="HAMAP-Rule" id="MF_00265"/>
    </source>
</evidence>
<dbReference type="PANTHER" id="PTHR35901">
    <property type="entry name" value="RIBONUCLEASE VAPC3"/>
    <property type="match status" value="1"/>
</dbReference>
<reference evidence="8 9" key="1">
    <citation type="submission" date="2023-07" db="EMBL/GenBank/DDBJ databases">
        <title>Protaetiibacter sp. nov WY-16 isolated from soil.</title>
        <authorList>
            <person name="Liu B."/>
            <person name="Wan Y."/>
        </authorList>
    </citation>
    <scope>NUCLEOTIDE SEQUENCE [LARGE SCALE GENOMIC DNA]</scope>
    <source>
        <strain evidence="8 9">WY-16</strain>
    </source>
</reference>
<keyword evidence="2 6" id="KW-0540">Nuclease</keyword>
<dbReference type="InterPro" id="IPR029060">
    <property type="entry name" value="PIN-like_dom_sf"/>
</dbReference>
<keyword evidence="3 6" id="KW-0479">Metal-binding</keyword>
<organism evidence="8 9">
    <name type="scientific">Antiquaquibacter soli</name>
    <dbReference type="NCBI Taxonomy" id="3064523"/>
    <lineage>
        <taxon>Bacteria</taxon>
        <taxon>Bacillati</taxon>
        <taxon>Actinomycetota</taxon>
        <taxon>Actinomycetes</taxon>
        <taxon>Micrococcales</taxon>
        <taxon>Microbacteriaceae</taxon>
        <taxon>Antiquaquibacter</taxon>
    </lineage>
</organism>
<evidence type="ECO:0000313" key="8">
    <source>
        <dbReference type="EMBL" id="MDO7882676.1"/>
    </source>
</evidence>
<dbReference type="Gene3D" id="3.40.50.1010">
    <property type="entry name" value="5'-nuclease"/>
    <property type="match status" value="1"/>
</dbReference>
<comment type="function">
    <text evidence="6">Toxic component of a toxin-antitoxin (TA) system. An RNase.</text>
</comment>
<dbReference type="CDD" id="cd09873">
    <property type="entry name" value="PIN_Pae0151-like"/>
    <property type="match status" value="1"/>
</dbReference>
<evidence type="ECO:0000313" key="9">
    <source>
        <dbReference type="Proteomes" id="UP001241072"/>
    </source>
</evidence>
<sequence>MTALVIDASVAPTRSDVLDGAETLHAPELIDIEMANIVRKSVLRRERSIEHGAAVLSAWARNRVIRHSHAALLDDIWALRGSITPYDASYVALASSLGIPLVTADRRLAAAARSHCDVVVIERP</sequence>
<comment type="similarity">
    <text evidence="6">Belongs to the PINc/VapC protein family.</text>
</comment>
<name>A0ABT9BNR0_9MICO</name>
<keyword evidence="1 6" id="KW-1277">Toxin-antitoxin system</keyword>
<proteinExistence type="inferred from homology"/>
<keyword evidence="6" id="KW-0800">Toxin</keyword>
<evidence type="ECO:0000256" key="2">
    <source>
        <dbReference type="ARBA" id="ARBA00022722"/>
    </source>
</evidence>
<dbReference type="InterPro" id="IPR051619">
    <property type="entry name" value="TypeII_TA_RNase_PINc/VapC"/>
</dbReference>
<feature type="domain" description="PIN" evidence="7">
    <location>
        <begin position="16"/>
        <end position="112"/>
    </location>
</feature>
<dbReference type="InterPro" id="IPR022907">
    <property type="entry name" value="VapC_family"/>
</dbReference>
<dbReference type="InterPro" id="IPR044153">
    <property type="entry name" value="PIN_Pae0151-like"/>
</dbReference>
<evidence type="ECO:0000256" key="1">
    <source>
        <dbReference type="ARBA" id="ARBA00022649"/>
    </source>
</evidence>
<comment type="cofactor">
    <cofactor evidence="6">
        <name>Mg(2+)</name>
        <dbReference type="ChEBI" id="CHEBI:18420"/>
    </cofactor>
</comment>
<dbReference type="EMBL" id="JAUQUB010000002">
    <property type="protein sequence ID" value="MDO7882676.1"/>
    <property type="molecule type" value="Genomic_DNA"/>
</dbReference>
<evidence type="ECO:0000256" key="3">
    <source>
        <dbReference type="ARBA" id="ARBA00022723"/>
    </source>
</evidence>
<dbReference type="Proteomes" id="UP001241072">
    <property type="component" value="Unassembled WGS sequence"/>
</dbReference>
<dbReference type="RefSeq" id="WP_305003109.1">
    <property type="nucleotide sequence ID" value="NZ_JAUQUB010000002.1"/>
</dbReference>